<comment type="caution">
    <text evidence="5">The sequence shown here is derived from an EMBL/GenBank/DDBJ whole genome shotgun (WGS) entry which is preliminary data.</text>
</comment>
<gene>
    <name evidence="5" type="ORF">JJ685_22315</name>
</gene>
<evidence type="ECO:0000256" key="2">
    <source>
        <dbReference type="ARBA" id="ARBA00023125"/>
    </source>
</evidence>
<dbReference type="Gene3D" id="1.10.10.10">
    <property type="entry name" value="Winged helix-like DNA-binding domain superfamily/Winged helix DNA-binding domain"/>
    <property type="match status" value="1"/>
</dbReference>
<dbReference type="PROSITE" id="PS00622">
    <property type="entry name" value="HTH_LUXR_1"/>
    <property type="match status" value="1"/>
</dbReference>
<feature type="domain" description="HTH luxR-type" evidence="4">
    <location>
        <begin position="209"/>
        <end position="274"/>
    </location>
</feature>
<dbReference type="SMART" id="SM00421">
    <property type="entry name" value="HTH_LUXR"/>
    <property type="match status" value="1"/>
</dbReference>
<dbReference type="SUPFAM" id="SSF55781">
    <property type="entry name" value="GAF domain-like"/>
    <property type="match status" value="1"/>
</dbReference>
<dbReference type="InterPro" id="IPR036388">
    <property type="entry name" value="WH-like_DNA-bd_sf"/>
</dbReference>
<dbReference type="Pfam" id="PF01590">
    <property type="entry name" value="GAF"/>
    <property type="match status" value="1"/>
</dbReference>
<keyword evidence="2" id="KW-0238">DNA-binding</keyword>
<dbReference type="GO" id="GO:0006355">
    <property type="term" value="P:regulation of DNA-templated transcription"/>
    <property type="evidence" value="ECO:0007669"/>
    <property type="project" value="InterPro"/>
</dbReference>
<evidence type="ECO:0000256" key="1">
    <source>
        <dbReference type="ARBA" id="ARBA00023015"/>
    </source>
</evidence>
<sequence length="280" mass="30589">MENGAHRPDAQHLFAVQADLRDRLLHPGRLSRESRGVAAEMLLYLDDPAACWTVCTSWLLSETGADRVDGGFARAADPVYTPRIERRRDDIELPSVLGARFHTGEEAIRTVWGAERAIVFHNAQDDRRISAPMRSALLSVGTRSKIAIALRDRGRDVGLVCVDSHRAFAWSADDCEHADHLAREVMGPILGAAQELAQGPSNAASPLPSRTCLPGLTPAETRVAELVLAGCSYKEIARKLDRSCSTIDHQLRSMRQKLGVNSTAKLMRELSQITGVPLAA</sequence>
<dbReference type="Gene3D" id="3.30.450.40">
    <property type="match status" value="1"/>
</dbReference>
<keyword evidence="1" id="KW-0805">Transcription regulation</keyword>
<dbReference type="PANTHER" id="PTHR44688">
    <property type="entry name" value="DNA-BINDING TRANSCRIPTIONAL ACTIVATOR DEVR_DOSR"/>
    <property type="match status" value="1"/>
</dbReference>
<organism evidence="5 6">
    <name type="scientific">Ramlibacter monticola</name>
    <dbReference type="NCBI Taxonomy" id="1926872"/>
    <lineage>
        <taxon>Bacteria</taxon>
        <taxon>Pseudomonadati</taxon>
        <taxon>Pseudomonadota</taxon>
        <taxon>Betaproteobacteria</taxon>
        <taxon>Burkholderiales</taxon>
        <taxon>Comamonadaceae</taxon>
        <taxon>Ramlibacter</taxon>
    </lineage>
</organism>
<keyword evidence="3" id="KW-0804">Transcription</keyword>
<keyword evidence="6" id="KW-1185">Reference proteome</keyword>
<dbReference type="AlphaFoldDB" id="A0A937CVR6"/>
<dbReference type="InterPro" id="IPR003018">
    <property type="entry name" value="GAF"/>
</dbReference>
<proteinExistence type="predicted"/>
<dbReference type="RefSeq" id="WP_201676537.1">
    <property type="nucleotide sequence ID" value="NZ_JAEQNE010000006.1"/>
</dbReference>
<evidence type="ECO:0000256" key="3">
    <source>
        <dbReference type="ARBA" id="ARBA00023163"/>
    </source>
</evidence>
<dbReference type="InterPro" id="IPR000792">
    <property type="entry name" value="Tscrpt_reg_LuxR_C"/>
</dbReference>
<reference evidence="5 6" key="1">
    <citation type="journal article" date="2017" name="Int. J. Syst. Evol. Microbiol.">
        <title>Ramlibacter monticola sp. nov., isolated from forest soil.</title>
        <authorList>
            <person name="Chaudhary D.K."/>
            <person name="Kim J."/>
        </authorList>
    </citation>
    <scope>NUCLEOTIDE SEQUENCE [LARGE SCALE GENOMIC DNA]</scope>
    <source>
        <strain evidence="5 6">KACC 19175</strain>
    </source>
</reference>
<dbReference type="PROSITE" id="PS50043">
    <property type="entry name" value="HTH_LUXR_2"/>
    <property type="match status" value="1"/>
</dbReference>
<dbReference type="GO" id="GO:0003677">
    <property type="term" value="F:DNA binding"/>
    <property type="evidence" value="ECO:0007669"/>
    <property type="project" value="UniProtKB-KW"/>
</dbReference>
<dbReference type="SUPFAM" id="SSF46894">
    <property type="entry name" value="C-terminal effector domain of the bipartite response regulators"/>
    <property type="match status" value="1"/>
</dbReference>
<dbReference type="Pfam" id="PF00196">
    <property type="entry name" value="GerE"/>
    <property type="match status" value="1"/>
</dbReference>
<evidence type="ECO:0000313" key="6">
    <source>
        <dbReference type="Proteomes" id="UP000599109"/>
    </source>
</evidence>
<dbReference type="InterPro" id="IPR016032">
    <property type="entry name" value="Sig_transdc_resp-reg_C-effctor"/>
</dbReference>
<evidence type="ECO:0000259" key="4">
    <source>
        <dbReference type="PROSITE" id="PS50043"/>
    </source>
</evidence>
<evidence type="ECO:0000313" key="5">
    <source>
        <dbReference type="EMBL" id="MBL0393889.1"/>
    </source>
</evidence>
<dbReference type="InterPro" id="IPR029016">
    <property type="entry name" value="GAF-like_dom_sf"/>
</dbReference>
<dbReference type="CDD" id="cd06170">
    <property type="entry name" value="LuxR_C_like"/>
    <property type="match status" value="1"/>
</dbReference>
<protein>
    <submittedName>
        <fullName evidence="5">GAF domain-containing protein</fullName>
    </submittedName>
</protein>
<dbReference type="EMBL" id="JAEQNE010000006">
    <property type="protein sequence ID" value="MBL0393889.1"/>
    <property type="molecule type" value="Genomic_DNA"/>
</dbReference>
<dbReference type="Proteomes" id="UP000599109">
    <property type="component" value="Unassembled WGS sequence"/>
</dbReference>
<dbReference type="PANTHER" id="PTHR44688:SF16">
    <property type="entry name" value="DNA-BINDING TRANSCRIPTIONAL ACTIVATOR DEVR_DOSR"/>
    <property type="match status" value="1"/>
</dbReference>
<name>A0A937CVR6_9BURK</name>
<dbReference type="PRINTS" id="PR00038">
    <property type="entry name" value="HTHLUXR"/>
</dbReference>
<accession>A0A937CVR6</accession>